<dbReference type="STRING" id="4555.K3XPG4"/>
<dbReference type="PANTHER" id="PTHR33065">
    <property type="entry name" value="OS07G0486400 PROTEIN"/>
    <property type="match status" value="1"/>
</dbReference>
<dbReference type="InParanoid" id="K3XPG4"/>
<dbReference type="eggNOG" id="ENOG502R7D0">
    <property type="taxonomic scope" value="Eukaryota"/>
</dbReference>
<evidence type="ECO:0000313" key="3">
    <source>
        <dbReference type="Proteomes" id="UP000004995"/>
    </source>
</evidence>
<feature type="domain" description="DUF6598" evidence="1">
    <location>
        <begin position="16"/>
        <end position="190"/>
    </location>
</feature>
<dbReference type="OMA" id="FRVEVVY"/>
<name>K3XPG4_SETIT</name>
<dbReference type="InterPro" id="IPR001938">
    <property type="entry name" value="Thaumatin"/>
</dbReference>
<keyword evidence="3" id="KW-1185">Reference proteome</keyword>
<proteinExistence type="predicted"/>
<evidence type="ECO:0000259" key="1">
    <source>
        <dbReference type="Pfam" id="PF20241"/>
    </source>
</evidence>
<evidence type="ECO:0000313" key="2">
    <source>
        <dbReference type="EnsemblPlants" id="KQL07863"/>
    </source>
</evidence>
<protein>
    <recommendedName>
        <fullName evidence="1">DUF6598 domain-containing protein</fullName>
    </recommendedName>
</protein>
<dbReference type="EMBL" id="AGNK02003383">
    <property type="status" value="NOT_ANNOTATED_CDS"/>
    <property type="molecule type" value="Genomic_DNA"/>
</dbReference>
<dbReference type="Gramene" id="KQL07863">
    <property type="protein sequence ID" value="KQL07863"/>
    <property type="gene ID" value="SETIT_003788mg"/>
</dbReference>
<reference evidence="2" key="2">
    <citation type="submission" date="2018-08" db="UniProtKB">
        <authorList>
            <consortium name="EnsemblPlants"/>
        </authorList>
    </citation>
    <scope>IDENTIFICATION</scope>
    <source>
        <strain evidence="2">Yugu1</strain>
    </source>
</reference>
<organism evidence="2 3">
    <name type="scientific">Setaria italica</name>
    <name type="common">Foxtail millet</name>
    <name type="synonym">Panicum italicum</name>
    <dbReference type="NCBI Taxonomy" id="4555"/>
    <lineage>
        <taxon>Eukaryota</taxon>
        <taxon>Viridiplantae</taxon>
        <taxon>Streptophyta</taxon>
        <taxon>Embryophyta</taxon>
        <taxon>Tracheophyta</taxon>
        <taxon>Spermatophyta</taxon>
        <taxon>Magnoliopsida</taxon>
        <taxon>Liliopsida</taxon>
        <taxon>Poales</taxon>
        <taxon>Poaceae</taxon>
        <taxon>PACMAD clade</taxon>
        <taxon>Panicoideae</taxon>
        <taxon>Panicodae</taxon>
        <taxon>Paniceae</taxon>
        <taxon>Cenchrinae</taxon>
        <taxon>Setaria</taxon>
    </lineage>
</organism>
<dbReference type="PANTHER" id="PTHR33065:SF88">
    <property type="entry name" value="OS11G0104220 PROTEIN"/>
    <property type="match status" value="1"/>
</dbReference>
<accession>K3XPG4</accession>
<reference evidence="3" key="1">
    <citation type="journal article" date="2012" name="Nat. Biotechnol.">
        <title>Reference genome sequence of the model plant Setaria.</title>
        <authorList>
            <person name="Bennetzen J.L."/>
            <person name="Schmutz J."/>
            <person name="Wang H."/>
            <person name="Percifield R."/>
            <person name="Hawkins J."/>
            <person name="Pontaroli A.C."/>
            <person name="Estep M."/>
            <person name="Feng L."/>
            <person name="Vaughn J.N."/>
            <person name="Grimwood J."/>
            <person name="Jenkins J."/>
            <person name="Barry K."/>
            <person name="Lindquist E."/>
            <person name="Hellsten U."/>
            <person name="Deshpande S."/>
            <person name="Wang X."/>
            <person name="Wu X."/>
            <person name="Mitros T."/>
            <person name="Triplett J."/>
            <person name="Yang X."/>
            <person name="Ye C.Y."/>
            <person name="Mauro-Herrera M."/>
            <person name="Wang L."/>
            <person name="Li P."/>
            <person name="Sharma M."/>
            <person name="Sharma R."/>
            <person name="Ronald P.C."/>
            <person name="Panaud O."/>
            <person name="Kellogg E.A."/>
            <person name="Brutnell T.P."/>
            <person name="Doust A.N."/>
            <person name="Tuskan G.A."/>
            <person name="Rokhsar D."/>
            <person name="Devos K.M."/>
        </authorList>
    </citation>
    <scope>NUCLEOTIDE SEQUENCE [LARGE SCALE GENOMIC DNA]</scope>
    <source>
        <strain evidence="3">cv. Yugu1</strain>
    </source>
</reference>
<dbReference type="AlphaFoldDB" id="K3XPG4"/>
<dbReference type="HOGENOM" id="CLU_030845_3_1_1"/>
<dbReference type="Proteomes" id="UP000004995">
    <property type="component" value="Unassembled WGS sequence"/>
</dbReference>
<dbReference type="InterPro" id="IPR046533">
    <property type="entry name" value="DUF6598"/>
</dbReference>
<dbReference type="PIRSF" id="PIRSF002703">
    <property type="entry name" value="Thaumatin"/>
    <property type="match status" value="1"/>
</dbReference>
<dbReference type="EnsemblPlants" id="KQL07863">
    <property type="protein sequence ID" value="KQL07863"/>
    <property type="gene ID" value="SETIT_003788mg"/>
</dbReference>
<dbReference type="Pfam" id="PF20241">
    <property type="entry name" value="DUF6598"/>
    <property type="match status" value="1"/>
</dbReference>
<sequence length="210" mass="23234">QNPFFQRHLVILRSRLILGPSRAVVLINPVVFEVQLKARGITESEDKMLIFISVFYAPNGNRSELEVTFALLSRSVEATYFRVEVVYGSWPDHLRGLVVTRTTSLDRDIVLVDSRDGGMPIGGFGVFGLSRGVVSVELYGALEVDIVVLQADGHGNSSVFAKGQVAFVPNKDSVSYDTCDLGFCKIKITVGWSLLAPVDLERLDRRFVEV</sequence>